<dbReference type="Pfam" id="PF00005">
    <property type="entry name" value="ABC_tran"/>
    <property type="match status" value="1"/>
</dbReference>
<dbReference type="PROSITE" id="PS50929">
    <property type="entry name" value="ABC_TM1F"/>
    <property type="match status" value="1"/>
</dbReference>
<dbReference type="GO" id="GO:0005524">
    <property type="term" value="F:ATP binding"/>
    <property type="evidence" value="ECO:0007669"/>
    <property type="project" value="UniProtKB-KW"/>
</dbReference>
<proteinExistence type="predicted"/>
<reference evidence="10 11" key="1">
    <citation type="submission" date="2016-10" db="EMBL/GenBank/DDBJ databases">
        <authorList>
            <person name="Varghese N."/>
            <person name="Submissions S."/>
        </authorList>
    </citation>
    <scope>NUCLEOTIDE SEQUENCE [LARGE SCALE GENOMIC DNA]</scope>
    <source>
        <strain evidence="10 11">WC1T17</strain>
    </source>
</reference>
<feature type="domain" description="ABC transmembrane type-1" evidence="9">
    <location>
        <begin position="143"/>
        <end position="309"/>
    </location>
</feature>
<feature type="transmembrane region" description="Helical" evidence="7">
    <location>
        <begin position="134"/>
        <end position="156"/>
    </location>
</feature>
<dbReference type="Gene3D" id="3.40.50.300">
    <property type="entry name" value="P-loop containing nucleotide triphosphate hydrolases"/>
    <property type="match status" value="1"/>
</dbReference>
<feature type="transmembrane region" description="Helical" evidence="7">
    <location>
        <begin position="276"/>
        <end position="294"/>
    </location>
</feature>
<keyword evidence="2 7" id="KW-0812">Transmembrane</keyword>
<dbReference type="EMBL" id="FOCC01000014">
    <property type="protein sequence ID" value="SEM92954.1"/>
    <property type="molecule type" value="Genomic_DNA"/>
</dbReference>
<evidence type="ECO:0000259" key="8">
    <source>
        <dbReference type="PROSITE" id="PS50893"/>
    </source>
</evidence>
<evidence type="ECO:0000259" key="9">
    <source>
        <dbReference type="PROSITE" id="PS50929"/>
    </source>
</evidence>
<keyword evidence="4 10" id="KW-0067">ATP-binding</keyword>
<dbReference type="Proteomes" id="UP000182089">
    <property type="component" value="Unassembled WGS sequence"/>
</dbReference>
<comment type="subcellular location">
    <subcellularLocation>
        <location evidence="1">Cell membrane</location>
        <topology evidence="1">Multi-pass membrane protein</topology>
    </subcellularLocation>
</comment>
<dbReference type="InterPro" id="IPR036640">
    <property type="entry name" value="ABC1_TM_sf"/>
</dbReference>
<dbReference type="PROSITE" id="PS50893">
    <property type="entry name" value="ABC_TRANSPORTER_2"/>
    <property type="match status" value="1"/>
</dbReference>
<dbReference type="SUPFAM" id="SSF52540">
    <property type="entry name" value="P-loop containing nucleoside triphosphate hydrolases"/>
    <property type="match status" value="1"/>
</dbReference>
<evidence type="ECO:0000256" key="1">
    <source>
        <dbReference type="ARBA" id="ARBA00004651"/>
    </source>
</evidence>
<feature type="transmembrane region" description="Helical" evidence="7">
    <location>
        <begin position="162"/>
        <end position="180"/>
    </location>
</feature>
<dbReference type="SMART" id="SM00382">
    <property type="entry name" value="AAA"/>
    <property type="match status" value="1"/>
</dbReference>
<accession>A0ABY1ADL8</accession>
<dbReference type="InterPro" id="IPR003593">
    <property type="entry name" value="AAA+_ATPase"/>
</dbReference>
<feature type="transmembrane region" description="Helical" evidence="7">
    <location>
        <begin position="248"/>
        <end position="270"/>
    </location>
</feature>
<feature type="transmembrane region" description="Helical" evidence="7">
    <location>
        <begin position="59"/>
        <end position="80"/>
    </location>
</feature>
<keyword evidence="6 7" id="KW-0472">Membrane</keyword>
<name>A0ABY1ADL8_9LACO</name>
<evidence type="ECO:0000256" key="7">
    <source>
        <dbReference type="SAM" id="Phobius"/>
    </source>
</evidence>
<keyword evidence="3" id="KW-0547">Nucleotide-binding</keyword>
<evidence type="ECO:0000313" key="10">
    <source>
        <dbReference type="EMBL" id="SEM92954.1"/>
    </source>
</evidence>
<sequence length="585" mass="67927">MENVKKYLKYLFKTYSLFFKAAKAVTLVIIILTPLEAFVPLASVQASQEIVNRLSRNQGFMTAFIIWVIATFLIQLLPAVRTNIQGVLTDKLTGFVNISLMKKSRELKFLELFDDSEYFDNLKMLQSDASWRPVNLIVFGMSILQQLLILLGMFILLGSYNIFLTLVLLTVLVPQTLVYYKIQQAAFETMVTRSKNARKLDYLSSLLLDRQDAKEVRLFSMFKAVIFRYTNLFNQTQKTVNSVRKKQMWTATFFLTLVILTTSYGFYWFIVQVQNASLAIGSLLMYISVVAYITDSMTRLVEDASLLYDSLLWIEKYYDFMDYHETKKDGKQLFTDTFEQLAVKNLSFTYPFSNHEVLHNVSFTVKNGEKIAIVGENGSGKTTLVKLLLRFYDCNQGSIMWDKTDIKSYDIEDYRQHFSAVFQDFSRFKLSLQDNLTAMNEKKRDLKEILRKVGLYDKFKNDGVTLQTILSKEFQGGVDLSGGQWQKVALARDLYMDRPIEILDEPTAALDARSEQEIYEIFLNENRNKTIFFITHRMSLVNLADKVLYLKDGQVHGFATHEQLMQDDPDYRELYEIQRKAYINS</sequence>
<feature type="transmembrane region" description="Helical" evidence="7">
    <location>
        <begin position="21"/>
        <end position="39"/>
    </location>
</feature>
<dbReference type="InterPro" id="IPR027417">
    <property type="entry name" value="P-loop_NTPase"/>
</dbReference>
<evidence type="ECO:0000256" key="3">
    <source>
        <dbReference type="ARBA" id="ARBA00022741"/>
    </source>
</evidence>
<dbReference type="InterPro" id="IPR011527">
    <property type="entry name" value="ABC1_TM_dom"/>
</dbReference>
<evidence type="ECO:0000313" key="11">
    <source>
        <dbReference type="Proteomes" id="UP000182089"/>
    </source>
</evidence>
<organism evidence="10 11">
    <name type="scientific">Ligilactobacillus ruminis</name>
    <dbReference type="NCBI Taxonomy" id="1623"/>
    <lineage>
        <taxon>Bacteria</taxon>
        <taxon>Bacillati</taxon>
        <taxon>Bacillota</taxon>
        <taxon>Bacilli</taxon>
        <taxon>Lactobacillales</taxon>
        <taxon>Lactobacillaceae</taxon>
        <taxon>Ligilactobacillus</taxon>
    </lineage>
</organism>
<feature type="domain" description="ABC transporter" evidence="8">
    <location>
        <begin position="341"/>
        <end position="577"/>
    </location>
</feature>
<evidence type="ECO:0000256" key="6">
    <source>
        <dbReference type="ARBA" id="ARBA00023136"/>
    </source>
</evidence>
<dbReference type="InterPro" id="IPR003439">
    <property type="entry name" value="ABC_transporter-like_ATP-bd"/>
</dbReference>
<evidence type="ECO:0000256" key="5">
    <source>
        <dbReference type="ARBA" id="ARBA00022989"/>
    </source>
</evidence>
<dbReference type="SUPFAM" id="SSF90123">
    <property type="entry name" value="ABC transporter transmembrane region"/>
    <property type="match status" value="1"/>
</dbReference>
<dbReference type="Gene3D" id="1.20.1560.10">
    <property type="entry name" value="ABC transporter type 1, transmembrane domain"/>
    <property type="match status" value="1"/>
</dbReference>
<evidence type="ECO:0000256" key="2">
    <source>
        <dbReference type="ARBA" id="ARBA00022692"/>
    </source>
</evidence>
<dbReference type="PANTHER" id="PTHR43394:SF1">
    <property type="entry name" value="ATP-BINDING CASSETTE SUB-FAMILY B MEMBER 10, MITOCHONDRIAL"/>
    <property type="match status" value="1"/>
</dbReference>
<comment type="caution">
    <text evidence="10">The sequence shown here is derived from an EMBL/GenBank/DDBJ whole genome shotgun (WGS) entry which is preliminary data.</text>
</comment>
<dbReference type="PROSITE" id="PS00211">
    <property type="entry name" value="ABC_TRANSPORTER_1"/>
    <property type="match status" value="1"/>
</dbReference>
<dbReference type="InterPro" id="IPR017871">
    <property type="entry name" value="ABC_transporter-like_CS"/>
</dbReference>
<keyword evidence="5 7" id="KW-1133">Transmembrane helix</keyword>
<dbReference type="InterPro" id="IPR039421">
    <property type="entry name" value="Type_1_exporter"/>
</dbReference>
<gene>
    <name evidence="10" type="ORF">SAMN05216431_11424</name>
</gene>
<dbReference type="CDD" id="cd03228">
    <property type="entry name" value="ABCC_MRP_Like"/>
    <property type="match status" value="1"/>
</dbReference>
<evidence type="ECO:0000256" key="4">
    <source>
        <dbReference type="ARBA" id="ARBA00022840"/>
    </source>
</evidence>
<protein>
    <submittedName>
        <fullName evidence="10">ATP-binding cassette, subfamily B</fullName>
    </submittedName>
</protein>
<dbReference type="PANTHER" id="PTHR43394">
    <property type="entry name" value="ATP-DEPENDENT PERMEASE MDL1, MITOCHONDRIAL"/>
    <property type="match status" value="1"/>
</dbReference>